<evidence type="ECO:0000256" key="5">
    <source>
        <dbReference type="ARBA" id="ARBA00022705"/>
    </source>
</evidence>
<protein>
    <recommendedName>
        <fullName evidence="10">DNA polymerase</fullName>
        <ecNumber evidence="10">2.7.7.7</ecNumber>
    </recommendedName>
</protein>
<keyword evidence="6 10" id="KW-0239">DNA-directed DNA polymerase</keyword>
<dbReference type="InterPro" id="IPR043502">
    <property type="entry name" value="DNA/RNA_pol_sf"/>
</dbReference>
<sequence length="951" mass="111009">MTIKQKDSTINKDILILNKWGDYYFKLENNIISVNHITSGISSFESLIISNLSTKDPQAKTPGEDGVSSYEADDTLDKFSESSFHLPSSSLLKLLILFKVKTINNQYRTITPMQIIDLCNISELNQLFIEYWNLKSEDYYLAAYSDIVFTYKILDTNLSRKIISPESKGSLGKMVDSKSKSKSQIGALRFGGYNLPPSMDLTKWGYYQFTGDNSAIVYKKWSQLEYHIQLFDNYQLVDVKLGDKVVLSFKDEMHPKSDLSSFTRTVKNHVYIFKEGELILKQIEKNVSFLTKERKNYFNDKNFLTMDLETRTINGEMTSYCVSIYDGKTFESFYLSDYSNEKEMLRTSILYLMKRKYHNHKIYIHNFSGFDAVFLLTVLSDLSDKVRPVLRDGRYIDLRLDFSDKYKIYFRDSLLLLPGSLRSLAINFNLDNSKGLFPYKFVNNCKIQLDYKGEVPEYKHFDNISLDEYEEYRKEFENKTWDLKKETVKYCKLDCLVLYQIIDKFSDNIFKLFRIDILNYPTLSSLAFAIYRSNFLKKESNIPLIQGEIYDFIKKSYTGGSVDVYKPSPFSSSKDINSKIYRYDVNSLYPYVMKNYPMPVEKPIYFEGDIFILNNINISSLYQTDKPFGIFEVEIETPSNIKIPILQKRIKTNKGYRTIAPIGNWSGIYFSDELYNAQKYGYKFKVIRGYLFKKGNIFSEYVDFLYTLKKKSGKGTPDYIISKLLLNSLYGRLGMSPVCDQHIILSNEEAVKLYSRVVVKNIIDLKNGKELISFFRYPFEDSDNNFDIKNISVVVSAIVTASARIHMTQFKTDKNVTIYYTDTDSIDIDKELDPKFIGEELGQFKLEHVFDEAVFLAPKMYGGKNKSYEYVRIKGLKNPIKYDDLKQLLKKDSKLEIKQEKWYSDVSNGKFHIKDEIYTLMVTDNKRKLLYNEDKIFYDTLPLTLENGEII</sequence>
<evidence type="ECO:0000256" key="7">
    <source>
        <dbReference type="ARBA" id="ARBA00023125"/>
    </source>
</evidence>
<dbReference type="InterPro" id="IPR036397">
    <property type="entry name" value="RNaseH_sf"/>
</dbReference>
<comment type="catalytic activity">
    <reaction evidence="9 10">
        <text>DNA(n) + a 2'-deoxyribonucleoside 5'-triphosphate = DNA(n+1) + diphosphate</text>
        <dbReference type="Rhea" id="RHEA:22508"/>
        <dbReference type="Rhea" id="RHEA-COMP:17339"/>
        <dbReference type="Rhea" id="RHEA-COMP:17340"/>
        <dbReference type="ChEBI" id="CHEBI:33019"/>
        <dbReference type="ChEBI" id="CHEBI:61560"/>
        <dbReference type="ChEBI" id="CHEBI:173112"/>
        <dbReference type="EC" id="2.7.7.7"/>
    </reaction>
</comment>
<evidence type="ECO:0000256" key="10">
    <source>
        <dbReference type="RuleBase" id="RU000442"/>
    </source>
</evidence>
<gene>
    <name evidence="12" type="primary">dnapol</name>
</gene>
<dbReference type="SMART" id="SM00486">
    <property type="entry name" value="POLBc"/>
    <property type="match status" value="1"/>
</dbReference>
<dbReference type="GO" id="GO:0006260">
    <property type="term" value="P:DNA replication"/>
    <property type="evidence" value="ECO:0007669"/>
    <property type="project" value="UniProtKB-KW"/>
</dbReference>
<dbReference type="InterPro" id="IPR023211">
    <property type="entry name" value="DNA_pol_palm_dom_sf"/>
</dbReference>
<organism evidence="12">
    <name type="scientific">Lentinula edodes</name>
    <name type="common">Shiitake mushroom</name>
    <name type="synonym">Lentinus edodes</name>
    <dbReference type="NCBI Taxonomy" id="5353"/>
    <lineage>
        <taxon>Eukaryota</taxon>
        <taxon>Fungi</taxon>
        <taxon>Dikarya</taxon>
        <taxon>Basidiomycota</taxon>
        <taxon>Agaricomycotina</taxon>
        <taxon>Agaricomycetes</taxon>
        <taxon>Agaricomycetidae</taxon>
        <taxon>Agaricales</taxon>
        <taxon>Marasmiineae</taxon>
        <taxon>Omphalotaceae</taxon>
        <taxon>Lentinula</taxon>
    </lineage>
</organism>
<dbReference type="GO" id="GO:0003677">
    <property type="term" value="F:DNA binding"/>
    <property type="evidence" value="ECO:0007669"/>
    <property type="project" value="UniProtKB-KW"/>
</dbReference>
<reference evidence="12" key="1">
    <citation type="submission" date="2012-02" db="EMBL/GenBank/DDBJ databases">
        <title>The mitochondrial genome of the Basidiomycete Lentinula edodes (shiitake mushroom).</title>
        <authorList>
            <person name="Babasaki K."/>
            <person name="Miyazaki Y."/>
        </authorList>
    </citation>
    <scope>NUCLEOTIDE SEQUENCE</scope>
    <source>
        <strain evidence="12">AkiyamaA567_pro_pm_17</strain>
    </source>
</reference>
<dbReference type="GO" id="GO:0003887">
    <property type="term" value="F:DNA-directed DNA polymerase activity"/>
    <property type="evidence" value="ECO:0007669"/>
    <property type="project" value="UniProtKB-KW"/>
</dbReference>
<dbReference type="InterPro" id="IPR004868">
    <property type="entry name" value="DNA-dir_DNA_pol_B_mt/vir"/>
</dbReference>
<dbReference type="SUPFAM" id="SSF56672">
    <property type="entry name" value="DNA/RNA polymerases"/>
    <property type="match status" value="1"/>
</dbReference>
<comment type="similarity">
    <text evidence="2 10">Belongs to the DNA polymerase type-B family.</text>
</comment>
<dbReference type="InterPro" id="IPR012337">
    <property type="entry name" value="RNaseH-like_sf"/>
</dbReference>
<name>I7HDT2_LENED</name>
<dbReference type="GO" id="GO:0005739">
    <property type="term" value="C:mitochondrion"/>
    <property type="evidence" value="ECO:0007669"/>
    <property type="project" value="UniProtKB-SubCell"/>
</dbReference>
<evidence type="ECO:0000259" key="11">
    <source>
        <dbReference type="Pfam" id="PF03175"/>
    </source>
</evidence>
<keyword evidence="5 10" id="KW-0235">DNA replication</keyword>
<evidence type="ECO:0000256" key="2">
    <source>
        <dbReference type="ARBA" id="ARBA00005755"/>
    </source>
</evidence>
<keyword evidence="3 10" id="KW-0808">Transferase</keyword>
<accession>I7HDT2</accession>
<evidence type="ECO:0000256" key="6">
    <source>
        <dbReference type="ARBA" id="ARBA00022932"/>
    </source>
</evidence>
<feature type="domain" description="DNA-directed DNA polymerase family B mitochondria/virus" evidence="11">
    <location>
        <begin position="353"/>
        <end position="813"/>
    </location>
</feature>
<dbReference type="Gene3D" id="3.30.420.10">
    <property type="entry name" value="Ribonuclease H-like superfamily/Ribonuclease H"/>
    <property type="match status" value="1"/>
</dbReference>
<dbReference type="PANTHER" id="PTHR33568">
    <property type="entry name" value="DNA POLYMERASE"/>
    <property type="match status" value="1"/>
</dbReference>
<dbReference type="InterPro" id="IPR015833">
    <property type="entry name" value="DNA-dir_DNA_pol_B_mt_lin_plsmd"/>
</dbReference>
<dbReference type="AlphaFoldDB" id="I7HDT2"/>
<dbReference type="PRINTS" id="PR00106">
    <property type="entry name" value="DNAPOLB"/>
</dbReference>
<dbReference type="PIRSF" id="PIRSF006517">
    <property type="entry name" value="DPol_mt_plasmid"/>
    <property type="match status" value="1"/>
</dbReference>
<dbReference type="Gene3D" id="1.10.287.690">
    <property type="entry name" value="Helix hairpin bin"/>
    <property type="match status" value="1"/>
</dbReference>
<dbReference type="EMBL" id="AB697990">
    <property type="protein sequence ID" value="BAM29340.1"/>
    <property type="molecule type" value="Genomic_DNA"/>
</dbReference>
<dbReference type="PROSITE" id="PS00116">
    <property type="entry name" value="DNA_POLYMERASE_B"/>
    <property type="match status" value="1"/>
</dbReference>
<dbReference type="InterPro" id="IPR006172">
    <property type="entry name" value="DNA-dir_DNA_pol_B"/>
</dbReference>
<evidence type="ECO:0000256" key="4">
    <source>
        <dbReference type="ARBA" id="ARBA00022695"/>
    </source>
</evidence>
<keyword evidence="7 10" id="KW-0238">DNA-binding</keyword>
<dbReference type="EC" id="2.7.7.7" evidence="10"/>
<keyword evidence="4 10" id="KW-0548">Nucleotidyltransferase</keyword>
<dbReference type="GO" id="GO:0000166">
    <property type="term" value="F:nucleotide binding"/>
    <property type="evidence" value="ECO:0007669"/>
    <property type="project" value="InterPro"/>
</dbReference>
<proteinExistence type="inferred from homology"/>
<evidence type="ECO:0000313" key="12">
    <source>
        <dbReference type="EMBL" id="BAM29340.1"/>
    </source>
</evidence>
<dbReference type="SUPFAM" id="SSF53098">
    <property type="entry name" value="Ribonuclease H-like"/>
    <property type="match status" value="1"/>
</dbReference>
<evidence type="ECO:0000256" key="3">
    <source>
        <dbReference type="ARBA" id="ARBA00022679"/>
    </source>
</evidence>
<dbReference type="PANTHER" id="PTHR33568:SF3">
    <property type="entry name" value="DNA-DIRECTED DNA POLYMERASE"/>
    <property type="match status" value="1"/>
</dbReference>
<geneLocation type="mitochondrion" evidence="12"/>
<dbReference type="Pfam" id="PF03175">
    <property type="entry name" value="DNA_pol_B_2"/>
    <property type="match status" value="1"/>
</dbReference>
<evidence type="ECO:0000256" key="9">
    <source>
        <dbReference type="ARBA" id="ARBA00049244"/>
    </source>
</evidence>
<comment type="subcellular location">
    <subcellularLocation>
        <location evidence="1">Mitochondrion</location>
    </subcellularLocation>
</comment>
<keyword evidence="8 12" id="KW-0496">Mitochondrion</keyword>
<dbReference type="Gene3D" id="3.90.1600.10">
    <property type="entry name" value="Palm domain of DNA polymerase"/>
    <property type="match status" value="2"/>
</dbReference>
<evidence type="ECO:0000256" key="1">
    <source>
        <dbReference type="ARBA" id="ARBA00004173"/>
    </source>
</evidence>
<dbReference type="InterPro" id="IPR017964">
    <property type="entry name" value="DNA-dir_DNA_pol_B_CS"/>
</dbReference>
<evidence type="ECO:0000256" key="8">
    <source>
        <dbReference type="ARBA" id="ARBA00023128"/>
    </source>
</evidence>